<keyword evidence="4" id="KW-0238">DNA-binding</keyword>
<name>U4VDE1_9HYPH</name>
<organism evidence="7 8">
    <name type="scientific">Brucella intermedia 229E</name>
    <dbReference type="NCBI Taxonomy" id="1337887"/>
    <lineage>
        <taxon>Bacteria</taxon>
        <taxon>Pseudomonadati</taxon>
        <taxon>Pseudomonadota</taxon>
        <taxon>Alphaproteobacteria</taxon>
        <taxon>Hyphomicrobiales</taxon>
        <taxon>Brucellaceae</taxon>
        <taxon>Brucella/Ochrobactrum group</taxon>
        <taxon>Brucella</taxon>
    </lineage>
</organism>
<dbReference type="InterPro" id="IPR000524">
    <property type="entry name" value="Tscrpt_reg_HTH_GntR"/>
</dbReference>
<dbReference type="CDD" id="cd07377">
    <property type="entry name" value="WHTH_GntR"/>
    <property type="match status" value="1"/>
</dbReference>
<dbReference type="Pfam" id="PF00155">
    <property type="entry name" value="Aminotran_1_2"/>
    <property type="match status" value="1"/>
</dbReference>
<dbReference type="SUPFAM" id="SSF46785">
    <property type="entry name" value="Winged helix' DNA-binding domain"/>
    <property type="match status" value="1"/>
</dbReference>
<dbReference type="InterPro" id="IPR036390">
    <property type="entry name" value="WH_DNA-bd_sf"/>
</dbReference>
<protein>
    <submittedName>
        <fullName evidence="7">GntR family transcriptional regulator</fullName>
    </submittedName>
</protein>
<dbReference type="Gene3D" id="3.40.640.10">
    <property type="entry name" value="Type I PLP-dependent aspartate aminotransferase-like (Major domain)"/>
    <property type="match status" value="1"/>
</dbReference>
<feature type="domain" description="HTH gntR-type" evidence="6">
    <location>
        <begin position="18"/>
        <end position="86"/>
    </location>
</feature>
<dbReference type="EMBL" id="ASXJ01000039">
    <property type="protein sequence ID" value="ERM03128.1"/>
    <property type="molecule type" value="Genomic_DNA"/>
</dbReference>
<keyword evidence="3" id="KW-0805">Transcription regulation</keyword>
<evidence type="ECO:0000313" key="8">
    <source>
        <dbReference type="Proteomes" id="UP000016842"/>
    </source>
</evidence>
<dbReference type="InterPro" id="IPR004839">
    <property type="entry name" value="Aminotransferase_I/II_large"/>
</dbReference>
<dbReference type="InterPro" id="IPR036388">
    <property type="entry name" value="WH-like_DNA-bd_sf"/>
</dbReference>
<comment type="similarity">
    <text evidence="1">In the C-terminal section; belongs to the class-I pyridoxal-phosphate-dependent aminotransferase family.</text>
</comment>
<dbReference type="SUPFAM" id="SSF53383">
    <property type="entry name" value="PLP-dependent transferases"/>
    <property type="match status" value="1"/>
</dbReference>
<dbReference type="GO" id="GO:0003700">
    <property type="term" value="F:DNA-binding transcription factor activity"/>
    <property type="evidence" value="ECO:0007669"/>
    <property type="project" value="InterPro"/>
</dbReference>
<dbReference type="AlphaFoldDB" id="U4VDE1"/>
<sequence>MPISNTLPEFGIDRGSDIPLTAQLVDQIRQAVLAGRLKPNARLPSTRALSLELGLSRTTVLAAFDQLIAEGYLEGRLGSGTHVAAELPDSSLTVNQPPLHVIDQQHFHRENPKPFRLGVFDSDHFPPHDEWGKLLGRIWRKPSPPDLLNSDDVFGFHPLRSSLARHLHEWRGMVVSPEQIIITGGSADALSLIREALFTHGDRLWMEEPGYPPARKILGVNGLGIIPVPVDGGGLDVSSGRNKADDARGAFVTPPARHHPTGVTMTLGRRLELIAWARERDAIIIEDDYDSEHRYIGQPLPALLSLDSDRILYIGSFSKVFSPVLRLGFLIVPSHRVAQFRELRETLFPAPSPLAQPALAAFIETGAFAQHIRRMRRIHASRRRKLIAALAPGEPNLFRIEAPPPAGLSLLLALPEGQSDTHLASVLAEADIEVHPLSTLFTKLKPRQGLILGFSGFDETGLENSATALIKILKQSN</sequence>
<evidence type="ECO:0000256" key="2">
    <source>
        <dbReference type="ARBA" id="ARBA00022898"/>
    </source>
</evidence>
<evidence type="ECO:0000256" key="3">
    <source>
        <dbReference type="ARBA" id="ARBA00023015"/>
    </source>
</evidence>
<dbReference type="Pfam" id="PF00392">
    <property type="entry name" value="GntR"/>
    <property type="match status" value="1"/>
</dbReference>
<evidence type="ECO:0000259" key="6">
    <source>
        <dbReference type="PROSITE" id="PS50949"/>
    </source>
</evidence>
<dbReference type="PANTHER" id="PTHR46577:SF1">
    <property type="entry name" value="HTH-TYPE TRANSCRIPTIONAL REGULATORY PROTEIN GABR"/>
    <property type="match status" value="1"/>
</dbReference>
<evidence type="ECO:0000256" key="4">
    <source>
        <dbReference type="ARBA" id="ARBA00023125"/>
    </source>
</evidence>
<comment type="caution">
    <text evidence="7">The sequence shown here is derived from an EMBL/GenBank/DDBJ whole genome shotgun (WGS) entry which is preliminary data.</text>
</comment>
<proteinExistence type="inferred from homology"/>
<dbReference type="InterPro" id="IPR051446">
    <property type="entry name" value="HTH_trans_reg/aminotransferase"/>
</dbReference>
<dbReference type="InterPro" id="IPR015421">
    <property type="entry name" value="PyrdxlP-dep_Trfase_major"/>
</dbReference>
<dbReference type="PROSITE" id="PS50949">
    <property type="entry name" value="HTH_GNTR"/>
    <property type="match status" value="1"/>
</dbReference>
<dbReference type="InterPro" id="IPR015424">
    <property type="entry name" value="PyrdxlP-dep_Trfase"/>
</dbReference>
<keyword evidence="5" id="KW-0804">Transcription</keyword>
<dbReference type="Gene3D" id="1.10.10.10">
    <property type="entry name" value="Winged helix-like DNA-binding domain superfamily/Winged helix DNA-binding domain"/>
    <property type="match status" value="1"/>
</dbReference>
<dbReference type="CDD" id="cd00609">
    <property type="entry name" value="AAT_like"/>
    <property type="match status" value="1"/>
</dbReference>
<evidence type="ECO:0000256" key="1">
    <source>
        <dbReference type="ARBA" id="ARBA00005384"/>
    </source>
</evidence>
<keyword evidence="2" id="KW-0663">Pyridoxal phosphate</keyword>
<evidence type="ECO:0000313" key="7">
    <source>
        <dbReference type="EMBL" id="ERM03128.1"/>
    </source>
</evidence>
<reference evidence="7 8" key="1">
    <citation type="journal article" date="2014" name="FEMS Microbiol. Lett.">
        <title>Genome sequencing analysis reveals virulence-related gene content of Ochrobactrum intermedium strain 229E, a urease-positive strain isolated from the human gastric niche.</title>
        <authorList>
            <person name="Kulkarni G.J."/>
            <person name="Shetty S."/>
            <person name="Dharne M.S."/>
            <person name="Shouche Y.S."/>
        </authorList>
    </citation>
    <scope>NUCLEOTIDE SEQUENCE [LARGE SCALE GENOMIC DNA]</scope>
    <source>
        <strain evidence="7 8">229E</strain>
    </source>
</reference>
<dbReference type="GO" id="GO:0030170">
    <property type="term" value="F:pyridoxal phosphate binding"/>
    <property type="evidence" value="ECO:0007669"/>
    <property type="project" value="InterPro"/>
</dbReference>
<gene>
    <name evidence="7" type="ORF">Q644_13120</name>
</gene>
<accession>U4VDE1</accession>
<dbReference type="PATRIC" id="fig|1337887.3.peg.837"/>
<evidence type="ECO:0000256" key="5">
    <source>
        <dbReference type="ARBA" id="ARBA00023163"/>
    </source>
</evidence>
<dbReference type="SMART" id="SM00345">
    <property type="entry name" value="HTH_GNTR"/>
    <property type="match status" value="1"/>
</dbReference>
<dbReference type="PANTHER" id="PTHR46577">
    <property type="entry name" value="HTH-TYPE TRANSCRIPTIONAL REGULATORY PROTEIN GABR"/>
    <property type="match status" value="1"/>
</dbReference>
<dbReference type="PRINTS" id="PR00035">
    <property type="entry name" value="HTHGNTR"/>
</dbReference>
<dbReference type="GO" id="GO:0003677">
    <property type="term" value="F:DNA binding"/>
    <property type="evidence" value="ECO:0007669"/>
    <property type="project" value="UniProtKB-KW"/>
</dbReference>
<dbReference type="Proteomes" id="UP000016842">
    <property type="component" value="Unassembled WGS sequence"/>
</dbReference>